<organism evidence="1 2">
    <name type="scientific">Ectopseudomonas mendocina</name>
    <name type="common">Pseudomonas mendocina</name>
    <dbReference type="NCBI Taxonomy" id="300"/>
    <lineage>
        <taxon>Bacteria</taxon>
        <taxon>Pseudomonadati</taxon>
        <taxon>Pseudomonadota</taxon>
        <taxon>Gammaproteobacteria</taxon>
        <taxon>Pseudomonadales</taxon>
        <taxon>Pseudomonadaceae</taxon>
        <taxon>Ectopseudomonas</taxon>
    </lineage>
</organism>
<accession>A0ABZ2RK34</accession>
<evidence type="ECO:0000313" key="2">
    <source>
        <dbReference type="Proteomes" id="UP001476583"/>
    </source>
</evidence>
<name>A0ABZ2RK34_ECTME</name>
<dbReference type="Proteomes" id="UP001476583">
    <property type="component" value="Chromosome"/>
</dbReference>
<proteinExistence type="predicted"/>
<dbReference type="EMBL" id="CP148074">
    <property type="protein sequence ID" value="WXL25071.1"/>
    <property type="molecule type" value="Genomic_DNA"/>
</dbReference>
<protein>
    <submittedName>
        <fullName evidence="1">Uncharacterized protein</fullName>
    </submittedName>
</protein>
<sequence length="271" mass="30091">MRLVVLLTVVVFIMSSSLLSDRLQNVARVDGRVVVEAPVLTALWGGDRFLAANTEAIRLLSTGVDTGRADTGYLIRASRVISVLNPCHEDNYYLSNGLLTWGGAEEASGEVLKAAIACRSWDDVPAFFYGFNQAFFKRNVDQAVELLNIAAGRSKVNSSAYSKLAIMLQVENIVDDNLALGFLVSQRDNANDPKLRAMLDKRVERLQGLLKLREGQLRYESKYGRLNEIQELVDKGTLDELPVDPLRLGYEIRNGRVELKKFSIAGTEELP</sequence>
<reference evidence="1 2" key="1">
    <citation type="submission" date="2024-03" db="EMBL/GenBank/DDBJ databases">
        <title>Complete genome of BD2.</title>
        <authorList>
            <person name="Cao G."/>
        </authorList>
    </citation>
    <scope>NUCLEOTIDE SEQUENCE [LARGE SCALE GENOMIC DNA]</scope>
    <source>
        <strain evidence="1 2">BD2</strain>
    </source>
</reference>
<evidence type="ECO:0000313" key="1">
    <source>
        <dbReference type="EMBL" id="WXL25071.1"/>
    </source>
</evidence>
<keyword evidence="2" id="KW-1185">Reference proteome</keyword>
<gene>
    <name evidence="1" type="ORF">WG219_17450</name>
</gene>